<dbReference type="AlphaFoldDB" id="X1MY38"/>
<protein>
    <recommendedName>
        <fullName evidence="1">GST N-terminal domain-containing protein</fullName>
    </recommendedName>
</protein>
<gene>
    <name evidence="2" type="ORF">S06H3_24301</name>
</gene>
<feature type="domain" description="GST N-terminal" evidence="1">
    <location>
        <begin position="9"/>
        <end position="51"/>
    </location>
</feature>
<dbReference type="EMBL" id="BARV01013470">
    <property type="protein sequence ID" value="GAI22946.1"/>
    <property type="molecule type" value="Genomic_DNA"/>
</dbReference>
<organism evidence="2">
    <name type="scientific">marine sediment metagenome</name>
    <dbReference type="NCBI Taxonomy" id="412755"/>
    <lineage>
        <taxon>unclassified sequences</taxon>
        <taxon>metagenomes</taxon>
        <taxon>ecological metagenomes</taxon>
    </lineage>
</organism>
<reference evidence="2" key="1">
    <citation type="journal article" date="2014" name="Front. Microbiol.">
        <title>High frequency of phylogenetically diverse reductive dehalogenase-homologous genes in deep subseafloor sedimentary metagenomes.</title>
        <authorList>
            <person name="Kawai M."/>
            <person name="Futagami T."/>
            <person name="Toyoda A."/>
            <person name="Takaki Y."/>
            <person name="Nishi S."/>
            <person name="Hori S."/>
            <person name="Arai W."/>
            <person name="Tsubouchi T."/>
            <person name="Morono Y."/>
            <person name="Uchiyama I."/>
            <person name="Ito T."/>
            <person name="Fujiyama A."/>
            <person name="Inagaki F."/>
            <person name="Takami H."/>
        </authorList>
    </citation>
    <scope>NUCLEOTIDE SEQUENCE</scope>
    <source>
        <strain evidence="2">Expedition CK06-06</strain>
    </source>
</reference>
<evidence type="ECO:0000313" key="2">
    <source>
        <dbReference type="EMBL" id="GAI22946.1"/>
    </source>
</evidence>
<dbReference type="InterPro" id="IPR004045">
    <property type="entry name" value="Glutathione_S-Trfase_N"/>
</dbReference>
<dbReference type="Gene3D" id="3.40.30.10">
    <property type="entry name" value="Glutaredoxin"/>
    <property type="match status" value="1"/>
</dbReference>
<evidence type="ECO:0000259" key="1">
    <source>
        <dbReference type="Pfam" id="PF13417"/>
    </source>
</evidence>
<comment type="caution">
    <text evidence="2">The sequence shown here is derived from an EMBL/GenBank/DDBJ whole genome shotgun (WGS) entry which is preliminary data.</text>
</comment>
<sequence>MQEKNIYDEEQNLRELLQIGGKQQVPFLLDQSADISLYESDDIVEYLEQRYLK</sequence>
<dbReference type="Pfam" id="PF13417">
    <property type="entry name" value="GST_N_3"/>
    <property type="match status" value="1"/>
</dbReference>
<accession>X1MY38</accession>
<name>X1MY38_9ZZZZ</name>
<dbReference type="InterPro" id="IPR036249">
    <property type="entry name" value="Thioredoxin-like_sf"/>
</dbReference>
<dbReference type="SUPFAM" id="SSF52833">
    <property type="entry name" value="Thioredoxin-like"/>
    <property type="match status" value="1"/>
</dbReference>
<proteinExistence type="predicted"/>